<evidence type="ECO:0000256" key="1">
    <source>
        <dbReference type="SAM" id="Phobius"/>
    </source>
</evidence>
<dbReference type="AlphaFoldDB" id="A0A4E0RY45"/>
<evidence type="ECO:0000313" key="2">
    <source>
        <dbReference type="EMBL" id="THD28598.1"/>
    </source>
</evidence>
<name>A0A4E0RY45_FASHE</name>
<comment type="caution">
    <text evidence="2">The sequence shown here is derived from an EMBL/GenBank/DDBJ whole genome shotgun (WGS) entry which is preliminary data.</text>
</comment>
<organism evidence="2 3">
    <name type="scientific">Fasciola hepatica</name>
    <name type="common">Liver fluke</name>
    <dbReference type="NCBI Taxonomy" id="6192"/>
    <lineage>
        <taxon>Eukaryota</taxon>
        <taxon>Metazoa</taxon>
        <taxon>Spiralia</taxon>
        <taxon>Lophotrochozoa</taxon>
        <taxon>Platyhelminthes</taxon>
        <taxon>Trematoda</taxon>
        <taxon>Digenea</taxon>
        <taxon>Plagiorchiida</taxon>
        <taxon>Echinostomata</taxon>
        <taxon>Echinostomatoidea</taxon>
        <taxon>Fasciolidae</taxon>
        <taxon>Fasciola</taxon>
    </lineage>
</organism>
<keyword evidence="1" id="KW-0812">Transmembrane</keyword>
<feature type="transmembrane region" description="Helical" evidence="1">
    <location>
        <begin position="12"/>
        <end position="30"/>
    </location>
</feature>
<evidence type="ECO:0000313" key="3">
    <source>
        <dbReference type="Proteomes" id="UP000230066"/>
    </source>
</evidence>
<keyword evidence="1" id="KW-0472">Membrane</keyword>
<feature type="transmembrane region" description="Helical" evidence="1">
    <location>
        <begin position="50"/>
        <end position="66"/>
    </location>
</feature>
<proteinExistence type="predicted"/>
<dbReference type="EMBL" id="JXXN02000113">
    <property type="protein sequence ID" value="THD28598.1"/>
    <property type="molecule type" value="Genomic_DNA"/>
</dbReference>
<protein>
    <submittedName>
        <fullName evidence="2">Uncharacterized protein</fullName>
    </submittedName>
</protein>
<keyword evidence="1" id="KW-1133">Transmembrane helix</keyword>
<gene>
    <name evidence="2" type="ORF">D915_000535</name>
</gene>
<keyword evidence="3" id="KW-1185">Reference proteome</keyword>
<sequence>MIRHRKAGTPLLRLAVIFYIYSLIVNYKMCYNNQLPPLPFFFKFLQNSELWSHPAGLFFLLVWIQLRTIKHSNVKTD</sequence>
<dbReference type="Proteomes" id="UP000230066">
    <property type="component" value="Unassembled WGS sequence"/>
</dbReference>
<accession>A0A4E0RY45</accession>
<reference evidence="2" key="1">
    <citation type="submission" date="2019-03" db="EMBL/GenBank/DDBJ databases">
        <title>Improved annotation for the trematode Fasciola hepatica.</title>
        <authorList>
            <person name="Choi Y.-J."/>
            <person name="Martin J."/>
            <person name="Mitreva M."/>
        </authorList>
    </citation>
    <scope>NUCLEOTIDE SEQUENCE [LARGE SCALE GENOMIC DNA]</scope>
</reference>